<dbReference type="AlphaFoldDB" id="A0A7R8ZN56"/>
<keyword evidence="1" id="KW-0325">Glycoprotein</keyword>
<dbReference type="PANTHER" id="PTHR24060">
    <property type="entry name" value="METABOTROPIC GLUTAMATE RECEPTOR"/>
    <property type="match status" value="1"/>
</dbReference>
<evidence type="ECO:0000256" key="1">
    <source>
        <dbReference type="ARBA" id="ARBA00023180"/>
    </source>
</evidence>
<proteinExistence type="predicted"/>
<protein>
    <submittedName>
        <fullName evidence="2">Uncharacterized protein</fullName>
    </submittedName>
</protein>
<dbReference type="InterPro" id="IPR050726">
    <property type="entry name" value="mGluR"/>
</dbReference>
<organism evidence="2">
    <name type="scientific">Cyprideis torosa</name>
    <dbReference type="NCBI Taxonomy" id="163714"/>
    <lineage>
        <taxon>Eukaryota</taxon>
        <taxon>Metazoa</taxon>
        <taxon>Ecdysozoa</taxon>
        <taxon>Arthropoda</taxon>
        <taxon>Crustacea</taxon>
        <taxon>Oligostraca</taxon>
        <taxon>Ostracoda</taxon>
        <taxon>Podocopa</taxon>
        <taxon>Podocopida</taxon>
        <taxon>Cytherocopina</taxon>
        <taxon>Cytheroidea</taxon>
        <taxon>Cytherideidae</taxon>
        <taxon>Cyprideis</taxon>
    </lineage>
</organism>
<dbReference type="EMBL" id="OB661282">
    <property type="protein sequence ID" value="CAD7227851.1"/>
    <property type="molecule type" value="Genomic_DNA"/>
</dbReference>
<evidence type="ECO:0000313" key="2">
    <source>
        <dbReference type="EMBL" id="CAD7227851.1"/>
    </source>
</evidence>
<dbReference type="SUPFAM" id="SSF53822">
    <property type="entry name" value="Periplasmic binding protein-like I"/>
    <property type="match status" value="1"/>
</dbReference>
<name>A0A7R8ZN56_9CRUS</name>
<dbReference type="OrthoDB" id="425344at2759"/>
<sequence length="72" mass="8226">GVLAAAKRIKTDYRYRFHWIASDGWGQQIHLTHDLEEVALGAITLELASTPLKEFDQYMAGLTPETNLRNPW</sequence>
<dbReference type="InterPro" id="IPR028082">
    <property type="entry name" value="Peripla_BP_I"/>
</dbReference>
<accession>A0A7R8ZN56</accession>
<feature type="non-terminal residue" evidence="2">
    <location>
        <position position="1"/>
    </location>
</feature>
<reference evidence="2" key="1">
    <citation type="submission" date="2020-11" db="EMBL/GenBank/DDBJ databases">
        <authorList>
            <person name="Tran Van P."/>
        </authorList>
    </citation>
    <scope>NUCLEOTIDE SEQUENCE</scope>
</reference>
<gene>
    <name evidence="2" type="ORF">CTOB1V02_LOCUS5746</name>
</gene>
<feature type="non-terminal residue" evidence="2">
    <location>
        <position position="72"/>
    </location>
</feature>
<dbReference type="Gene3D" id="3.40.50.2300">
    <property type="match status" value="1"/>
</dbReference>